<accession>A0A939H856</accession>
<proteinExistence type="predicted"/>
<comment type="caution">
    <text evidence="3">The sequence shown here is derived from an EMBL/GenBank/DDBJ whole genome shotgun (WGS) entry which is preliminary data.</text>
</comment>
<gene>
    <name evidence="3" type="ORF">J3A84_07685</name>
</gene>
<keyword evidence="2" id="KW-0812">Transmembrane</keyword>
<dbReference type="RefSeq" id="WP_207599431.1">
    <property type="nucleotide sequence ID" value="NZ_JAFNJU010000005.1"/>
</dbReference>
<feature type="region of interest" description="Disordered" evidence="1">
    <location>
        <begin position="1"/>
        <end position="35"/>
    </location>
</feature>
<feature type="transmembrane region" description="Helical" evidence="2">
    <location>
        <begin position="139"/>
        <end position="160"/>
    </location>
</feature>
<sequence>MKNTNDPNHEKEKVTLGEETFESLPEVQEEKPVKHEENEIIEVDEVLVADEGKEKKIKKPGRMKFFGILAAIVAVITIFAEAIREMIFRAEDSLLFLPKGGLFIPPVGVILISIGVILTIIAFISLFNRQGKLSKQQKWISVLIGIVLVVIGISTFFRFVDFRGNTIVDRTMLTNTSYTYLEVVEVNAYVEAEGEGNSLFYNFNLQKSGSGKTRSYDVKITDRNMDDVKSIDSRISNSVRNNINSSAVDEMVKLGMYTRDEALKLFNFEE</sequence>
<protein>
    <submittedName>
        <fullName evidence="3">DUF308 domain-containing protein</fullName>
    </submittedName>
</protein>
<feature type="transmembrane region" description="Helical" evidence="2">
    <location>
        <begin position="103"/>
        <end position="127"/>
    </location>
</feature>
<name>A0A939H856_9CLOT</name>
<evidence type="ECO:0000313" key="3">
    <source>
        <dbReference type="EMBL" id="MBO1264906.1"/>
    </source>
</evidence>
<keyword evidence="2" id="KW-1133">Transmembrane helix</keyword>
<evidence type="ECO:0000313" key="4">
    <source>
        <dbReference type="Proteomes" id="UP000664218"/>
    </source>
</evidence>
<keyword evidence="4" id="KW-1185">Reference proteome</keyword>
<dbReference type="Proteomes" id="UP000664218">
    <property type="component" value="Unassembled WGS sequence"/>
</dbReference>
<organism evidence="3 4">
    <name type="scientific">Proteiniclasticum aestuarii</name>
    <dbReference type="NCBI Taxonomy" id="2817862"/>
    <lineage>
        <taxon>Bacteria</taxon>
        <taxon>Bacillati</taxon>
        <taxon>Bacillota</taxon>
        <taxon>Clostridia</taxon>
        <taxon>Eubacteriales</taxon>
        <taxon>Clostridiaceae</taxon>
        <taxon>Proteiniclasticum</taxon>
    </lineage>
</organism>
<reference evidence="3" key="1">
    <citation type="submission" date="2021-03" db="EMBL/GenBank/DDBJ databases">
        <title>Proteiniclasticum marinus sp. nov., isolated from tidal flat sediment.</title>
        <authorList>
            <person name="Namirimu T."/>
            <person name="Yang J.-A."/>
            <person name="Yang S.-H."/>
            <person name="Kim Y.-J."/>
            <person name="Kwon K.K."/>
        </authorList>
    </citation>
    <scope>NUCLEOTIDE SEQUENCE</scope>
    <source>
        <strain evidence="3">SCR006</strain>
    </source>
</reference>
<evidence type="ECO:0000256" key="2">
    <source>
        <dbReference type="SAM" id="Phobius"/>
    </source>
</evidence>
<evidence type="ECO:0000256" key="1">
    <source>
        <dbReference type="SAM" id="MobiDB-lite"/>
    </source>
</evidence>
<keyword evidence="2" id="KW-0472">Membrane</keyword>
<dbReference type="AlphaFoldDB" id="A0A939H856"/>
<feature type="compositionally biased region" description="Basic and acidic residues" evidence="1">
    <location>
        <begin position="7"/>
        <end position="16"/>
    </location>
</feature>
<feature type="transmembrane region" description="Helical" evidence="2">
    <location>
        <begin position="65"/>
        <end position="83"/>
    </location>
</feature>
<dbReference type="EMBL" id="JAFNJU010000005">
    <property type="protein sequence ID" value="MBO1264906.1"/>
    <property type="molecule type" value="Genomic_DNA"/>
</dbReference>